<organism evidence="1 2">
    <name type="scientific">Selenomonas dianae</name>
    <dbReference type="NCBI Taxonomy" id="135079"/>
    <lineage>
        <taxon>Bacteria</taxon>
        <taxon>Bacillati</taxon>
        <taxon>Bacillota</taxon>
        <taxon>Negativicutes</taxon>
        <taxon>Selenomonadales</taxon>
        <taxon>Selenomonadaceae</taxon>
        <taxon>Selenomonas</taxon>
    </lineage>
</organism>
<proteinExistence type="predicted"/>
<accession>A0ABN0T5S3</accession>
<evidence type="ECO:0008006" key="3">
    <source>
        <dbReference type="Google" id="ProtNLM"/>
    </source>
</evidence>
<dbReference type="SUPFAM" id="SSF52266">
    <property type="entry name" value="SGNH hydrolase"/>
    <property type="match status" value="1"/>
</dbReference>
<name>A0ABN0T5S3_9FIRM</name>
<dbReference type="InterPro" id="IPR036514">
    <property type="entry name" value="SGNH_hydro_sf"/>
</dbReference>
<evidence type="ECO:0000313" key="2">
    <source>
        <dbReference type="Proteomes" id="UP001500399"/>
    </source>
</evidence>
<dbReference type="Proteomes" id="UP001500399">
    <property type="component" value="Unassembled WGS sequence"/>
</dbReference>
<comment type="caution">
    <text evidence="1">The sequence shown here is derived from an EMBL/GenBank/DDBJ whole genome shotgun (WGS) entry which is preliminary data.</text>
</comment>
<dbReference type="Gene3D" id="3.40.50.1110">
    <property type="entry name" value="SGNH hydrolase"/>
    <property type="match status" value="1"/>
</dbReference>
<dbReference type="EMBL" id="BAAACR010000012">
    <property type="protein sequence ID" value="GAA0213313.1"/>
    <property type="molecule type" value="Genomic_DNA"/>
</dbReference>
<protein>
    <recommendedName>
        <fullName evidence="3">SGNH/GDSL hydrolase family protein</fullName>
    </recommendedName>
</protein>
<gene>
    <name evidence="1" type="ORF">GCM10008919_15630</name>
</gene>
<reference evidence="1 2" key="1">
    <citation type="journal article" date="2019" name="Int. J. Syst. Evol. Microbiol.">
        <title>The Global Catalogue of Microorganisms (GCM) 10K type strain sequencing project: providing services to taxonomists for standard genome sequencing and annotation.</title>
        <authorList>
            <consortium name="The Broad Institute Genomics Platform"/>
            <consortium name="The Broad Institute Genome Sequencing Center for Infectious Disease"/>
            <person name="Wu L."/>
            <person name="Ma J."/>
        </authorList>
    </citation>
    <scope>NUCLEOTIDE SEQUENCE [LARGE SCALE GENOMIC DNA]</scope>
    <source>
        <strain evidence="1 2">JCM 8542</strain>
    </source>
</reference>
<keyword evidence="2" id="KW-1185">Reference proteome</keyword>
<sequence length="380" mass="43140">MAWKKYCTMLLGGFFAGLVVYAAAAEWMVHRLNETYVGDVAAIELQLHENALYGSALTNDTGFLKYGIISRTQPEIIALGTSRVMQFRAPFFKDATFYTTGGLGRSVDVMEEIFDRISSTYVPKIVIFAVDWFWFNPNHSPAKVPSIFEEDHPLSNRAYLYGSLYRGLLKNENVRAQLVHPEIVARDLIGNRPTIGLMAGAKSDGFRLDGSFQIGEHILHHKSTVERFADTHRTIREGGDMFEWADQVDERELLKLASLIAKMRERGAHVIVLLPPFPNEIYQALMESKGHRDFILQFEGSVRDLCAEQNVPFYDFSNMAWLGASDEEAYDGFHASERTYGRIVLQFESDPVIAPYINKDFIEQCMVNSDHPYQIIPADM</sequence>
<dbReference type="RefSeq" id="WP_304987460.1">
    <property type="nucleotide sequence ID" value="NZ_BAAACR010000012.1"/>
</dbReference>
<evidence type="ECO:0000313" key="1">
    <source>
        <dbReference type="EMBL" id="GAA0213313.1"/>
    </source>
</evidence>